<proteinExistence type="predicted"/>
<name>A0AAE1C9P7_9PEZI</name>
<evidence type="ECO:0000313" key="3">
    <source>
        <dbReference type="Proteomes" id="UP001270362"/>
    </source>
</evidence>
<keyword evidence="3" id="KW-1185">Reference proteome</keyword>
<dbReference type="EMBL" id="JAULSO010000003">
    <property type="protein sequence ID" value="KAK3684737.1"/>
    <property type="molecule type" value="Genomic_DNA"/>
</dbReference>
<evidence type="ECO:0000313" key="2">
    <source>
        <dbReference type="EMBL" id="KAK3684737.1"/>
    </source>
</evidence>
<keyword evidence="1" id="KW-0812">Transmembrane</keyword>
<feature type="transmembrane region" description="Helical" evidence="1">
    <location>
        <begin position="12"/>
        <end position="29"/>
    </location>
</feature>
<protein>
    <submittedName>
        <fullName evidence="2">Uncharacterized protein</fullName>
    </submittedName>
</protein>
<evidence type="ECO:0000256" key="1">
    <source>
        <dbReference type="SAM" id="Phobius"/>
    </source>
</evidence>
<comment type="caution">
    <text evidence="2">The sequence shown here is derived from an EMBL/GenBank/DDBJ whole genome shotgun (WGS) entry which is preliminary data.</text>
</comment>
<gene>
    <name evidence="2" type="ORF">B0T22DRAFT_196418</name>
</gene>
<sequence>MPQAQGQNPGFGVLLLAWMVLPVMLAMRVRAPFYRNKSRQSLSWFTEVSELFGELTNEADSKPPGILSTSFSFRLIPSQAKADVALSRPVGYSTAPLFDVCMHWSAVQGAIFIL</sequence>
<organism evidence="2 3">
    <name type="scientific">Podospora appendiculata</name>
    <dbReference type="NCBI Taxonomy" id="314037"/>
    <lineage>
        <taxon>Eukaryota</taxon>
        <taxon>Fungi</taxon>
        <taxon>Dikarya</taxon>
        <taxon>Ascomycota</taxon>
        <taxon>Pezizomycotina</taxon>
        <taxon>Sordariomycetes</taxon>
        <taxon>Sordariomycetidae</taxon>
        <taxon>Sordariales</taxon>
        <taxon>Podosporaceae</taxon>
        <taxon>Podospora</taxon>
    </lineage>
</organism>
<reference evidence="2" key="1">
    <citation type="journal article" date="2023" name="Mol. Phylogenet. Evol.">
        <title>Genome-scale phylogeny and comparative genomics of the fungal order Sordariales.</title>
        <authorList>
            <person name="Hensen N."/>
            <person name="Bonometti L."/>
            <person name="Westerberg I."/>
            <person name="Brannstrom I.O."/>
            <person name="Guillou S."/>
            <person name="Cros-Aarteil S."/>
            <person name="Calhoun S."/>
            <person name="Haridas S."/>
            <person name="Kuo A."/>
            <person name="Mondo S."/>
            <person name="Pangilinan J."/>
            <person name="Riley R."/>
            <person name="LaButti K."/>
            <person name="Andreopoulos B."/>
            <person name="Lipzen A."/>
            <person name="Chen C."/>
            <person name="Yan M."/>
            <person name="Daum C."/>
            <person name="Ng V."/>
            <person name="Clum A."/>
            <person name="Steindorff A."/>
            <person name="Ohm R.A."/>
            <person name="Martin F."/>
            <person name="Silar P."/>
            <person name="Natvig D.O."/>
            <person name="Lalanne C."/>
            <person name="Gautier V."/>
            <person name="Ament-Velasquez S.L."/>
            <person name="Kruys A."/>
            <person name="Hutchinson M.I."/>
            <person name="Powell A.J."/>
            <person name="Barry K."/>
            <person name="Miller A.N."/>
            <person name="Grigoriev I.V."/>
            <person name="Debuchy R."/>
            <person name="Gladieux P."/>
            <person name="Hiltunen Thoren M."/>
            <person name="Johannesson H."/>
        </authorList>
    </citation>
    <scope>NUCLEOTIDE SEQUENCE</scope>
    <source>
        <strain evidence="2">CBS 314.62</strain>
    </source>
</reference>
<keyword evidence="1" id="KW-0472">Membrane</keyword>
<keyword evidence="1" id="KW-1133">Transmembrane helix</keyword>
<dbReference type="AlphaFoldDB" id="A0AAE1C9P7"/>
<dbReference type="Proteomes" id="UP001270362">
    <property type="component" value="Unassembled WGS sequence"/>
</dbReference>
<reference evidence="2" key="2">
    <citation type="submission" date="2023-06" db="EMBL/GenBank/DDBJ databases">
        <authorList>
            <consortium name="Lawrence Berkeley National Laboratory"/>
            <person name="Haridas S."/>
            <person name="Hensen N."/>
            <person name="Bonometti L."/>
            <person name="Westerberg I."/>
            <person name="Brannstrom I.O."/>
            <person name="Guillou S."/>
            <person name="Cros-Aarteil S."/>
            <person name="Calhoun S."/>
            <person name="Kuo A."/>
            <person name="Mondo S."/>
            <person name="Pangilinan J."/>
            <person name="Riley R."/>
            <person name="Labutti K."/>
            <person name="Andreopoulos B."/>
            <person name="Lipzen A."/>
            <person name="Chen C."/>
            <person name="Yanf M."/>
            <person name="Daum C."/>
            <person name="Ng V."/>
            <person name="Clum A."/>
            <person name="Steindorff A."/>
            <person name="Ohm R."/>
            <person name="Martin F."/>
            <person name="Silar P."/>
            <person name="Natvig D."/>
            <person name="Lalanne C."/>
            <person name="Gautier V."/>
            <person name="Ament-Velasquez S.L."/>
            <person name="Kruys A."/>
            <person name="Hutchinson M.I."/>
            <person name="Powell A.J."/>
            <person name="Barry K."/>
            <person name="Miller A.N."/>
            <person name="Grigoriev I.V."/>
            <person name="Debuchy R."/>
            <person name="Gladieux P."/>
            <person name="Thoren M.H."/>
            <person name="Johannesson H."/>
        </authorList>
    </citation>
    <scope>NUCLEOTIDE SEQUENCE</scope>
    <source>
        <strain evidence="2">CBS 314.62</strain>
    </source>
</reference>
<accession>A0AAE1C9P7</accession>